<dbReference type="GO" id="GO:0003700">
    <property type="term" value="F:DNA-binding transcription factor activity"/>
    <property type="evidence" value="ECO:0007669"/>
    <property type="project" value="InterPro"/>
</dbReference>
<keyword evidence="6" id="KW-1185">Reference proteome</keyword>
<comment type="caution">
    <text evidence="5">The sequence shown here is derived from an EMBL/GenBank/DDBJ whole genome shotgun (WGS) entry which is preliminary data.</text>
</comment>
<evidence type="ECO:0000256" key="1">
    <source>
        <dbReference type="ARBA" id="ARBA00023015"/>
    </source>
</evidence>
<dbReference type="InterPro" id="IPR008920">
    <property type="entry name" value="TF_FadR/GntR_C"/>
</dbReference>
<dbReference type="PROSITE" id="PS50949">
    <property type="entry name" value="HTH_GNTR"/>
    <property type="match status" value="1"/>
</dbReference>
<dbReference type="OrthoDB" id="9788098at2"/>
<feature type="domain" description="HTH gntR-type" evidence="4">
    <location>
        <begin position="13"/>
        <end position="80"/>
    </location>
</feature>
<dbReference type="AlphaFoldDB" id="A0A4R1KF27"/>
<proteinExistence type="predicted"/>
<protein>
    <submittedName>
        <fullName evidence="5">GntR family transcriptional regulator</fullName>
    </submittedName>
</protein>
<sequence length="230" mass="26447">MSEFSDFTIADRPAVSLQIYQYLKQAIISCKLEPGRAISEKEIASSMDVSRQPVREAFIQLAKCSLVRVYPQRGTYVTQISIKSVLDGQLIRSSIECALMERLTALISAEQLENLTYLLSQQQHAIDTQNYQLFLHQDDAFHQQFALIADCPLAWETIETVKAVMDRVRYLDLTRESTMEQVLSEHRAIIDALANRDVHQAKILLKQHLSDFPQVIKSIQERYPTWFAEQ</sequence>
<evidence type="ECO:0000256" key="3">
    <source>
        <dbReference type="ARBA" id="ARBA00023163"/>
    </source>
</evidence>
<gene>
    <name evidence="5" type="ORF">EV690_0386</name>
</gene>
<accession>A0A4R1KF27</accession>
<keyword evidence="1" id="KW-0805">Transcription regulation</keyword>
<dbReference type="RefSeq" id="WP_131911259.1">
    <property type="nucleotide sequence ID" value="NZ_OU594967.1"/>
</dbReference>
<keyword evidence="3" id="KW-0804">Transcription</keyword>
<dbReference type="GO" id="GO:0003677">
    <property type="term" value="F:DNA binding"/>
    <property type="evidence" value="ECO:0007669"/>
    <property type="project" value="UniProtKB-KW"/>
</dbReference>
<dbReference type="Pfam" id="PF07729">
    <property type="entry name" value="FCD"/>
    <property type="match status" value="1"/>
</dbReference>
<dbReference type="Gene3D" id="1.20.120.530">
    <property type="entry name" value="GntR ligand-binding domain-like"/>
    <property type="match status" value="1"/>
</dbReference>
<dbReference type="SMART" id="SM00895">
    <property type="entry name" value="FCD"/>
    <property type="match status" value="1"/>
</dbReference>
<dbReference type="Pfam" id="PF00392">
    <property type="entry name" value="GntR"/>
    <property type="match status" value="1"/>
</dbReference>
<organism evidence="5 6">
    <name type="scientific">Celerinatantimonas diazotrophica</name>
    <dbReference type="NCBI Taxonomy" id="412034"/>
    <lineage>
        <taxon>Bacteria</taxon>
        <taxon>Pseudomonadati</taxon>
        <taxon>Pseudomonadota</taxon>
        <taxon>Gammaproteobacteria</taxon>
        <taxon>Celerinatantimonadaceae</taxon>
        <taxon>Celerinatantimonas</taxon>
    </lineage>
</organism>
<keyword evidence="2" id="KW-0238">DNA-binding</keyword>
<dbReference type="SUPFAM" id="SSF48008">
    <property type="entry name" value="GntR ligand-binding domain-like"/>
    <property type="match status" value="1"/>
</dbReference>
<name>A0A4R1KF27_9GAMM</name>
<evidence type="ECO:0000259" key="4">
    <source>
        <dbReference type="PROSITE" id="PS50949"/>
    </source>
</evidence>
<dbReference type="SUPFAM" id="SSF46785">
    <property type="entry name" value="Winged helix' DNA-binding domain"/>
    <property type="match status" value="1"/>
</dbReference>
<dbReference type="Gene3D" id="1.10.10.10">
    <property type="entry name" value="Winged helix-like DNA-binding domain superfamily/Winged helix DNA-binding domain"/>
    <property type="match status" value="1"/>
</dbReference>
<dbReference type="InterPro" id="IPR011711">
    <property type="entry name" value="GntR_C"/>
</dbReference>
<dbReference type="EMBL" id="SMGD01000004">
    <property type="protein sequence ID" value="TCK62720.1"/>
    <property type="molecule type" value="Genomic_DNA"/>
</dbReference>
<evidence type="ECO:0000256" key="2">
    <source>
        <dbReference type="ARBA" id="ARBA00023125"/>
    </source>
</evidence>
<dbReference type="PANTHER" id="PTHR43537:SF6">
    <property type="entry name" value="HTH-TYPE TRANSCRIPTIONAL REPRESSOR RSPR"/>
    <property type="match status" value="1"/>
</dbReference>
<dbReference type="CDD" id="cd07377">
    <property type="entry name" value="WHTH_GntR"/>
    <property type="match status" value="1"/>
</dbReference>
<dbReference type="InterPro" id="IPR036388">
    <property type="entry name" value="WH-like_DNA-bd_sf"/>
</dbReference>
<dbReference type="Proteomes" id="UP000295565">
    <property type="component" value="Unassembled WGS sequence"/>
</dbReference>
<dbReference type="InterPro" id="IPR036390">
    <property type="entry name" value="WH_DNA-bd_sf"/>
</dbReference>
<dbReference type="PANTHER" id="PTHR43537">
    <property type="entry name" value="TRANSCRIPTIONAL REGULATOR, GNTR FAMILY"/>
    <property type="match status" value="1"/>
</dbReference>
<evidence type="ECO:0000313" key="5">
    <source>
        <dbReference type="EMBL" id="TCK62720.1"/>
    </source>
</evidence>
<evidence type="ECO:0000313" key="6">
    <source>
        <dbReference type="Proteomes" id="UP000295565"/>
    </source>
</evidence>
<reference evidence="5 6" key="1">
    <citation type="submission" date="2019-03" db="EMBL/GenBank/DDBJ databases">
        <title>Genomic Encyclopedia of Type Strains, Phase IV (KMG-IV): sequencing the most valuable type-strain genomes for metagenomic binning, comparative biology and taxonomic classification.</title>
        <authorList>
            <person name="Goeker M."/>
        </authorList>
    </citation>
    <scope>NUCLEOTIDE SEQUENCE [LARGE SCALE GENOMIC DNA]</scope>
    <source>
        <strain evidence="5 6">DSM 18577</strain>
    </source>
</reference>
<dbReference type="SMART" id="SM00345">
    <property type="entry name" value="HTH_GNTR"/>
    <property type="match status" value="1"/>
</dbReference>
<dbReference type="InterPro" id="IPR000524">
    <property type="entry name" value="Tscrpt_reg_HTH_GntR"/>
</dbReference>